<sequence length="438" mass="53034">KSKILRRTYLHILWNILKYPKHIKYRQINNQALCNKLIVEMSYVRQMEMMLQHFGFKKENDDNWYCQYDIQIPHLWNCYKKIIYNQIMYMFMLYKTRNPIPNKVCMPSNGKWKDYEVAFDYEHRTIMLFDENKLKIKSLQVGNPKISSLEFNIHIQWQNYIDFANTHTKWGCLEFNSFHVIWKTLDNAIHKEPLNPYSMTLRQGADHIAGILQMRAHFIFGADELIYVNCRPAIPLKKNNEHALLHDIYKHLPQYPTVQVHWEIDECFVVSYKHTISIERSHLPEKTDLDVEFIPSDQKTNFNPLLYERDLQKLKVMQDTIHIKMTRNNPLQKLFHEVIKNDYLYDLITLQYQKDKKKLYENIKKQINYNKKDENGGLILNDKILTIVNELKILYHDDIHKKMGYPLQLWHICAILFYDQIKFKHHNWPYLDRYLCDA</sequence>
<name>X6MF54_RETFI</name>
<evidence type="ECO:0000313" key="1">
    <source>
        <dbReference type="EMBL" id="ETO12514.1"/>
    </source>
</evidence>
<dbReference type="AlphaFoldDB" id="X6MF54"/>
<accession>X6MF54</accession>
<dbReference type="EMBL" id="ASPP01021334">
    <property type="protein sequence ID" value="ETO12514.1"/>
    <property type="molecule type" value="Genomic_DNA"/>
</dbReference>
<dbReference type="InterPro" id="IPR036339">
    <property type="entry name" value="PUB-like_dom_sf"/>
</dbReference>
<feature type="non-terminal residue" evidence="1">
    <location>
        <position position="438"/>
    </location>
</feature>
<proteinExistence type="predicted"/>
<organism evidence="1 2">
    <name type="scientific">Reticulomyxa filosa</name>
    <dbReference type="NCBI Taxonomy" id="46433"/>
    <lineage>
        <taxon>Eukaryota</taxon>
        <taxon>Sar</taxon>
        <taxon>Rhizaria</taxon>
        <taxon>Retaria</taxon>
        <taxon>Foraminifera</taxon>
        <taxon>Monothalamids</taxon>
        <taxon>Reticulomyxidae</taxon>
        <taxon>Reticulomyxa</taxon>
    </lineage>
</organism>
<comment type="caution">
    <text evidence="1">The sequence shown here is derived from an EMBL/GenBank/DDBJ whole genome shotgun (WGS) entry which is preliminary data.</text>
</comment>
<reference evidence="1 2" key="1">
    <citation type="journal article" date="2013" name="Curr. Biol.">
        <title>The Genome of the Foraminiferan Reticulomyxa filosa.</title>
        <authorList>
            <person name="Glockner G."/>
            <person name="Hulsmann N."/>
            <person name="Schleicher M."/>
            <person name="Noegel A.A."/>
            <person name="Eichinger L."/>
            <person name="Gallinger C."/>
            <person name="Pawlowski J."/>
            <person name="Sierra R."/>
            <person name="Euteneuer U."/>
            <person name="Pillet L."/>
            <person name="Moustafa A."/>
            <person name="Platzer M."/>
            <person name="Groth M."/>
            <person name="Szafranski K."/>
            <person name="Schliwa M."/>
        </authorList>
    </citation>
    <scope>NUCLEOTIDE SEQUENCE [LARGE SCALE GENOMIC DNA]</scope>
</reference>
<dbReference type="SUPFAM" id="SSF143503">
    <property type="entry name" value="PUG domain-like"/>
    <property type="match status" value="1"/>
</dbReference>
<keyword evidence="2" id="KW-1185">Reference proteome</keyword>
<dbReference type="OrthoDB" id="6257037at2759"/>
<protein>
    <submittedName>
        <fullName evidence="1">Uncharacterized protein</fullName>
    </submittedName>
</protein>
<feature type="non-terminal residue" evidence="1">
    <location>
        <position position="1"/>
    </location>
</feature>
<gene>
    <name evidence="1" type="ORF">RFI_24861</name>
</gene>
<evidence type="ECO:0000313" key="2">
    <source>
        <dbReference type="Proteomes" id="UP000023152"/>
    </source>
</evidence>
<dbReference type="Proteomes" id="UP000023152">
    <property type="component" value="Unassembled WGS sequence"/>
</dbReference>